<keyword evidence="4 6" id="KW-0413">Isomerase</keyword>
<dbReference type="PANTHER" id="PTHR46674">
    <property type="entry name" value="INACTIVE PEPTIDYL-PROLYL CIS-TRANS ISOMERASE FKBP6"/>
    <property type="match status" value="1"/>
</dbReference>
<feature type="domain" description="PPIase FKBP-type" evidence="5">
    <location>
        <begin position="1"/>
        <end position="88"/>
    </location>
</feature>
<dbReference type="InterPro" id="IPR042282">
    <property type="entry name" value="FKBP6/shu"/>
</dbReference>
<dbReference type="Pfam" id="PF00254">
    <property type="entry name" value="FKBP_C"/>
    <property type="match status" value="1"/>
</dbReference>
<dbReference type="GO" id="GO:0007283">
    <property type="term" value="P:spermatogenesis"/>
    <property type="evidence" value="ECO:0007669"/>
    <property type="project" value="TreeGrafter"/>
</dbReference>
<dbReference type="SMART" id="SM00028">
    <property type="entry name" value="TPR"/>
    <property type="match status" value="3"/>
</dbReference>
<reference evidence="6 7" key="1">
    <citation type="submission" date="2019-09" db="EMBL/GenBank/DDBJ databases">
        <title>Bird 10,000 Genomes (B10K) Project - Family phase.</title>
        <authorList>
            <person name="Zhang G."/>
        </authorList>
    </citation>
    <scope>NUCLEOTIDE SEQUENCE [LARGE SCALE GENOMIC DNA]</scope>
    <source>
        <strain evidence="6">OUT-0002</strain>
    </source>
</reference>
<feature type="non-terminal residue" evidence="6">
    <location>
        <position position="1"/>
    </location>
</feature>
<dbReference type="AlphaFoldDB" id="A0A7L3NS93"/>
<comment type="catalytic activity">
    <reaction evidence="4">
        <text>[protein]-peptidylproline (omega=180) = [protein]-peptidylproline (omega=0)</text>
        <dbReference type="Rhea" id="RHEA:16237"/>
        <dbReference type="Rhea" id="RHEA-COMP:10747"/>
        <dbReference type="Rhea" id="RHEA-COMP:10748"/>
        <dbReference type="ChEBI" id="CHEBI:83833"/>
        <dbReference type="ChEBI" id="CHEBI:83834"/>
        <dbReference type="EC" id="5.2.1.8"/>
    </reaction>
</comment>
<dbReference type="Proteomes" id="UP000579904">
    <property type="component" value="Unassembled WGS sequence"/>
</dbReference>
<evidence type="ECO:0000256" key="4">
    <source>
        <dbReference type="PROSITE-ProRule" id="PRU00277"/>
    </source>
</evidence>
<dbReference type="Gene3D" id="1.25.40.10">
    <property type="entry name" value="Tetratricopeptide repeat domain"/>
    <property type="match status" value="1"/>
</dbReference>
<keyword evidence="3" id="KW-0802">TPR repeat</keyword>
<sequence>GCTVNYFGFLEDKDKPFCTHLDSKSSKLMKLGTDITLWGLEIGLLTMRKGERARFFFTPSYAYGAMGCPPLLPPNTMVMFEVELLDFLDTAESDLFFDLTAEQQERFQLEKVLKVAEAERECGNYFFRKKFFRSAKDRYKRALSILSRSPSSEAEQHQLSTSQLLLLLNLSITCLKLGRPAQALAYGEQALKIDQRNVKALFRCGQACRCMAEYEKALEFLVKAQHIQPFNMDINEELKKLASCYRDAVEQEKETCRRMFAGLS</sequence>
<dbReference type="GO" id="GO:0034587">
    <property type="term" value="P:piRNA processing"/>
    <property type="evidence" value="ECO:0007669"/>
    <property type="project" value="TreeGrafter"/>
</dbReference>
<evidence type="ECO:0000256" key="1">
    <source>
        <dbReference type="ARBA" id="ARBA00009648"/>
    </source>
</evidence>
<comment type="caution">
    <text evidence="6">The sequence shown here is derived from an EMBL/GenBank/DDBJ whole genome shotgun (WGS) entry which is preliminary data.</text>
</comment>
<keyword evidence="2" id="KW-0677">Repeat</keyword>
<dbReference type="InterPro" id="IPR001179">
    <property type="entry name" value="PPIase_FKBP_dom"/>
</dbReference>
<evidence type="ECO:0000256" key="2">
    <source>
        <dbReference type="ARBA" id="ARBA00022737"/>
    </source>
</evidence>
<feature type="non-terminal residue" evidence="6">
    <location>
        <position position="264"/>
    </location>
</feature>
<dbReference type="PANTHER" id="PTHR46674:SF1">
    <property type="entry name" value="INACTIVE PEPTIDYL-PROLYL CIS-TRANS ISOMERASE FKBP6"/>
    <property type="match status" value="1"/>
</dbReference>
<dbReference type="InterPro" id="IPR019734">
    <property type="entry name" value="TPR_rpt"/>
</dbReference>
<dbReference type="GO" id="GO:0003755">
    <property type="term" value="F:peptidyl-prolyl cis-trans isomerase activity"/>
    <property type="evidence" value="ECO:0007669"/>
    <property type="project" value="UniProtKB-KW"/>
</dbReference>
<dbReference type="GO" id="GO:0005737">
    <property type="term" value="C:cytoplasm"/>
    <property type="evidence" value="ECO:0007669"/>
    <property type="project" value="TreeGrafter"/>
</dbReference>
<comment type="similarity">
    <text evidence="1">Belongs to the FKBP6 family.</text>
</comment>
<dbReference type="InterPro" id="IPR046357">
    <property type="entry name" value="PPIase_dom_sf"/>
</dbReference>
<dbReference type="InterPro" id="IPR011990">
    <property type="entry name" value="TPR-like_helical_dom_sf"/>
</dbReference>
<evidence type="ECO:0000256" key="3">
    <source>
        <dbReference type="ARBA" id="ARBA00022803"/>
    </source>
</evidence>
<dbReference type="OrthoDB" id="8116123at2759"/>
<dbReference type="Gene3D" id="3.10.50.40">
    <property type="match status" value="1"/>
</dbReference>
<accession>A0A7L3NS93</accession>
<evidence type="ECO:0000313" key="6">
    <source>
        <dbReference type="EMBL" id="NXU81906.1"/>
    </source>
</evidence>
<protein>
    <recommendedName>
        <fullName evidence="4">peptidylprolyl isomerase</fullName>
        <ecNumber evidence="4">5.2.1.8</ecNumber>
    </recommendedName>
</protein>
<dbReference type="GO" id="GO:0051879">
    <property type="term" value="F:Hsp90 protein binding"/>
    <property type="evidence" value="ECO:0007669"/>
    <property type="project" value="TreeGrafter"/>
</dbReference>
<evidence type="ECO:0000313" key="7">
    <source>
        <dbReference type="Proteomes" id="UP000579904"/>
    </source>
</evidence>
<evidence type="ECO:0000259" key="5">
    <source>
        <dbReference type="PROSITE" id="PS50059"/>
    </source>
</evidence>
<gene>
    <name evidence="6" type="primary">Fkbp6</name>
    <name evidence="6" type="ORF">OREMEL_R04435</name>
</gene>
<dbReference type="SUPFAM" id="SSF48452">
    <property type="entry name" value="TPR-like"/>
    <property type="match status" value="1"/>
</dbReference>
<keyword evidence="7" id="KW-1185">Reference proteome</keyword>
<proteinExistence type="inferred from homology"/>
<dbReference type="SUPFAM" id="SSF54534">
    <property type="entry name" value="FKBP-like"/>
    <property type="match status" value="1"/>
</dbReference>
<organism evidence="6 7">
    <name type="scientific">Oreotrochilus melanogaster</name>
    <dbReference type="NCBI Taxonomy" id="689266"/>
    <lineage>
        <taxon>Eukaryota</taxon>
        <taxon>Metazoa</taxon>
        <taxon>Chordata</taxon>
        <taxon>Craniata</taxon>
        <taxon>Vertebrata</taxon>
        <taxon>Euteleostomi</taxon>
        <taxon>Archelosauria</taxon>
        <taxon>Archosauria</taxon>
        <taxon>Dinosauria</taxon>
        <taxon>Saurischia</taxon>
        <taxon>Theropoda</taxon>
        <taxon>Coelurosauria</taxon>
        <taxon>Aves</taxon>
        <taxon>Neognathae</taxon>
        <taxon>Neoaves</taxon>
        <taxon>Strisores</taxon>
        <taxon>Apodiformes</taxon>
        <taxon>Trochilidae</taxon>
        <taxon>Oreotrochilus</taxon>
    </lineage>
</organism>
<dbReference type="EMBL" id="VZUB01054183">
    <property type="protein sequence ID" value="NXU81906.1"/>
    <property type="molecule type" value="Genomic_DNA"/>
</dbReference>
<dbReference type="EC" id="5.2.1.8" evidence="4"/>
<keyword evidence="4" id="KW-0697">Rotamase</keyword>
<dbReference type="PROSITE" id="PS50059">
    <property type="entry name" value="FKBP_PPIASE"/>
    <property type="match status" value="1"/>
</dbReference>
<name>A0A7L3NS93_9AVES</name>